<comment type="caution">
    <text evidence="2">The sequence shown here is derived from an EMBL/GenBank/DDBJ whole genome shotgun (WGS) entry which is preliminary data.</text>
</comment>
<accession>A0A6W0BQK4</accession>
<organism evidence="2">
    <name type="scientific">Salmonella enterica</name>
    <name type="common">Salmonella choleraesuis</name>
    <dbReference type="NCBI Taxonomy" id="28901"/>
    <lineage>
        <taxon>Bacteria</taxon>
        <taxon>Pseudomonadati</taxon>
        <taxon>Pseudomonadota</taxon>
        <taxon>Gammaproteobacteria</taxon>
        <taxon>Enterobacterales</taxon>
        <taxon>Enterobacteriaceae</taxon>
        <taxon>Salmonella</taxon>
    </lineage>
</organism>
<proteinExistence type="predicted"/>
<reference evidence="2" key="2">
    <citation type="submission" date="2019-10" db="EMBL/GenBank/DDBJ databases">
        <authorList>
            <consortium name="NCBI Pathogen Detection Project"/>
        </authorList>
    </citation>
    <scope>NUCLEOTIDE SEQUENCE</scope>
    <source>
        <strain evidence="2">BCW_3298</strain>
    </source>
</reference>
<protein>
    <submittedName>
        <fullName evidence="2">Uncharacterized protein</fullName>
    </submittedName>
</protein>
<reference evidence="2" key="1">
    <citation type="journal article" date="2018" name="Genome Biol.">
        <title>SKESA: strategic k-mer extension for scrupulous assemblies.</title>
        <authorList>
            <person name="Souvorov A."/>
            <person name="Agarwala R."/>
            <person name="Lipman D.J."/>
        </authorList>
    </citation>
    <scope>NUCLEOTIDE SEQUENCE</scope>
    <source>
        <strain evidence="2">BCW_3298</strain>
    </source>
</reference>
<name>A0A6W0BQK4_SALER</name>
<sequence>MLTSPSPSSSTGLLAAKFAGLSLPLQVLRSGAGYYIGTQNEEGPVSRESVEYFSTQSQAEHALKQGTWSQREQA</sequence>
<dbReference type="RefSeq" id="WP_024799101.1">
    <property type="nucleotide sequence ID" value="NZ_MXTW01000008.1"/>
</dbReference>
<feature type="region of interest" description="Disordered" evidence="1">
    <location>
        <begin position="54"/>
        <end position="74"/>
    </location>
</feature>
<evidence type="ECO:0000256" key="1">
    <source>
        <dbReference type="SAM" id="MobiDB-lite"/>
    </source>
</evidence>
<gene>
    <name evidence="2" type="ORF">GDL00_09435</name>
</gene>
<evidence type="ECO:0000313" key="2">
    <source>
        <dbReference type="EMBL" id="HAA0824293.1"/>
    </source>
</evidence>
<dbReference type="EMBL" id="DAAAJY010000006">
    <property type="protein sequence ID" value="HAA0824293.1"/>
    <property type="molecule type" value="Genomic_DNA"/>
</dbReference>
<dbReference type="AlphaFoldDB" id="A0A6W0BQK4"/>